<dbReference type="EC" id="6.1.1.10" evidence="7"/>
<name>A0A075I446_9ARCH</name>
<dbReference type="EMBL" id="KF901213">
    <property type="protein sequence ID" value="AIF22600.1"/>
    <property type="molecule type" value="Genomic_DNA"/>
</dbReference>
<proteinExistence type="predicted"/>
<evidence type="ECO:0000256" key="4">
    <source>
        <dbReference type="ARBA" id="ARBA00022917"/>
    </source>
</evidence>
<organism evidence="7">
    <name type="scientific">uncultured marine thaumarchaeote SAT1000_09_H09</name>
    <dbReference type="NCBI Taxonomy" id="1456371"/>
    <lineage>
        <taxon>Archaea</taxon>
        <taxon>Nitrososphaerota</taxon>
        <taxon>environmental samples</taxon>
    </lineage>
</organism>
<dbReference type="InterPro" id="IPR023458">
    <property type="entry name" value="Met-tRNA_ligase_1"/>
</dbReference>
<evidence type="ECO:0000259" key="6">
    <source>
        <dbReference type="Pfam" id="PF09334"/>
    </source>
</evidence>
<dbReference type="SUPFAM" id="SSF47323">
    <property type="entry name" value="Anticodon-binding domain of a subclass of class I aminoacyl-tRNA synthetases"/>
    <property type="match status" value="1"/>
</dbReference>
<dbReference type="PANTHER" id="PTHR45765:SF1">
    <property type="entry name" value="METHIONINE--TRNA LIGASE, CYTOPLASMIC"/>
    <property type="match status" value="1"/>
</dbReference>
<accession>A0A075I446</accession>
<dbReference type="AlphaFoldDB" id="A0A075I446"/>
<dbReference type="InterPro" id="IPR014729">
    <property type="entry name" value="Rossmann-like_a/b/a_fold"/>
</dbReference>
<reference evidence="7" key="1">
    <citation type="journal article" date="2014" name="Genome Biol. Evol.">
        <title>Pangenome evidence for extensive interdomain horizontal transfer affecting lineage core and shell genes in uncultured planktonic thaumarchaeota and euryarchaeota.</title>
        <authorList>
            <person name="Deschamps P."/>
            <person name="Zivanovic Y."/>
            <person name="Moreira D."/>
            <person name="Rodriguez-Valera F."/>
            <person name="Lopez-Garcia P."/>
        </authorList>
    </citation>
    <scope>NUCLEOTIDE SEQUENCE</scope>
</reference>
<dbReference type="SUPFAM" id="SSF52374">
    <property type="entry name" value="Nucleotidylyl transferase"/>
    <property type="match status" value="1"/>
</dbReference>
<evidence type="ECO:0000256" key="5">
    <source>
        <dbReference type="ARBA" id="ARBA00023146"/>
    </source>
</evidence>
<sequence>MRLGIGEEYKLPDYIPTRGHLTLQSKKISKSRNWYIGLKDFLGIFPADYLRFYLISINPYSQDDLNFNWDEFATKINSELIGNLGNLVNRVLGFTLKSFDGIVPEPDEFDNMDKESEKMIREFVVELSILMEKNHLDRALKMILQFSAHFNQYFQHKEPWKNGPGTNSCVFYRLMQCEV</sequence>
<evidence type="ECO:0000313" key="7">
    <source>
        <dbReference type="EMBL" id="AIF22600.1"/>
    </source>
</evidence>
<dbReference type="GO" id="GO:0004825">
    <property type="term" value="F:methionine-tRNA ligase activity"/>
    <property type="evidence" value="ECO:0007669"/>
    <property type="project" value="UniProtKB-EC"/>
</dbReference>
<evidence type="ECO:0000256" key="1">
    <source>
        <dbReference type="ARBA" id="ARBA00022598"/>
    </source>
</evidence>
<keyword evidence="2" id="KW-0547">Nucleotide-binding</keyword>
<dbReference type="GO" id="GO:0005829">
    <property type="term" value="C:cytosol"/>
    <property type="evidence" value="ECO:0007669"/>
    <property type="project" value="TreeGrafter"/>
</dbReference>
<dbReference type="Gene3D" id="1.10.730.10">
    <property type="entry name" value="Isoleucyl-tRNA Synthetase, Domain 1"/>
    <property type="match status" value="1"/>
</dbReference>
<dbReference type="Pfam" id="PF09334">
    <property type="entry name" value="tRNA-synt_1g"/>
    <property type="match status" value="1"/>
</dbReference>
<feature type="domain" description="Methionyl/Leucyl tRNA synthetase" evidence="6">
    <location>
        <begin position="5"/>
        <end position="92"/>
    </location>
</feature>
<dbReference type="Gene3D" id="3.40.50.620">
    <property type="entry name" value="HUPs"/>
    <property type="match status" value="1"/>
</dbReference>
<dbReference type="GO" id="GO:0005524">
    <property type="term" value="F:ATP binding"/>
    <property type="evidence" value="ECO:0007669"/>
    <property type="project" value="UniProtKB-KW"/>
</dbReference>
<protein>
    <submittedName>
        <fullName evidence="7">Methionyl-tRNA synthetase (MARS, metG)</fullName>
        <ecNumber evidence="7">6.1.1.10</ecNumber>
    </submittedName>
</protein>
<evidence type="ECO:0000256" key="2">
    <source>
        <dbReference type="ARBA" id="ARBA00022741"/>
    </source>
</evidence>
<dbReference type="InterPro" id="IPR009080">
    <property type="entry name" value="tRNAsynth_Ia_anticodon-bd"/>
</dbReference>
<keyword evidence="3" id="KW-0067">ATP-binding</keyword>
<keyword evidence="5 7" id="KW-0030">Aminoacyl-tRNA synthetase</keyword>
<dbReference type="InterPro" id="IPR015413">
    <property type="entry name" value="Methionyl/Leucyl_tRNA_Synth"/>
</dbReference>
<keyword evidence="1 7" id="KW-0436">Ligase</keyword>
<dbReference type="GO" id="GO:0006431">
    <property type="term" value="P:methionyl-tRNA aminoacylation"/>
    <property type="evidence" value="ECO:0007669"/>
    <property type="project" value="TreeGrafter"/>
</dbReference>
<evidence type="ECO:0000256" key="3">
    <source>
        <dbReference type="ARBA" id="ARBA00022840"/>
    </source>
</evidence>
<keyword evidence="4" id="KW-0648">Protein biosynthesis</keyword>
<gene>
    <name evidence="7" type="primary">MARS</name>
    <name evidence="7" type="synonym">metG</name>
</gene>
<dbReference type="PANTHER" id="PTHR45765">
    <property type="entry name" value="METHIONINE--TRNA LIGASE"/>
    <property type="match status" value="1"/>
</dbReference>